<evidence type="ECO:0000256" key="2">
    <source>
        <dbReference type="ARBA" id="ARBA00022737"/>
    </source>
</evidence>
<evidence type="ECO:0008006" key="11">
    <source>
        <dbReference type="Google" id="ProtNLM"/>
    </source>
</evidence>
<dbReference type="Proteomes" id="UP001231189">
    <property type="component" value="Unassembled WGS sequence"/>
</dbReference>
<feature type="domain" description="Integrase catalytic" evidence="8">
    <location>
        <begin position="831"/>
        <end position="1007"/>
    </location>
</feature>
<dbReference type="InterPro" id="IPR002885">
    <property type="entry name" value="PPR_rpt"/>
</dbReference>
<keyword evidence="4" id="KW-0862">Zinc</keyword>
<keyword evidence="4" id="KW-0479">Metal-binding</keyword>
<evidence type="ECO:0000256" key="4">
    <source>
        <dbReference type="PROSITE-ProRule" id="PRU00047"/>
    </source>
</evidence>
<dbReference type="EMBL" id="JAUUTY010000003">
    <property type="protein sequence ID" value="KAK1670210.1"/>
    <property type="molecule type" value="Genomic_DNA"/>
</dbReference>
<organism evidence="9 10">
    <name type="scientific">Lolium multiflorum</name>
    <name type="common">Italian ryegrass</name>
    <name type="synonym">Lolium perenne subsp. multiflorum</name>
    <dbReference type="NCBI Taxonomy" id="4521"/>
    <lineage>
        <taxon>Eukaryota</taxon>
        <taxon>Viridiplantae</taxon>
        <taxon>Streptophyta</taxon>
        <taxon>Embryophyta</taxon>
        <taxon>Tracheophyta</taxon>
        <taxon>Spermatophyta</taxon>
        <taxon>Magnoliopsida</taxon>
        <taxon>Liliopsida</taxon>
        <taxon>Poales</taxon>
        <taxon>Poaceae</taxon>
        <taxon>BOP clade</taxon>
        <taxon>Pooideae</taxon>
        <taxon>Poodae</taxon>
        <taxon>Poeae</taxon>
        <taxon>Poeae Chloroplast Group 2 (Poeae type)</taxon>
        <taxon>Loliodinae</taxon>
        <taxon>Loliinae</taxon>
        <taxon>Lolium</taxon>
    </lineage>
</organism>
<dbReference type="GO" id="GO:0003676">
    <property type="term" value="F:nucleic acid binding"/>
    <property type="evidence" value="ECO:0007669"/>
    <property type="project" value="InterPro"/>
</dbReference>
<feature type="region of interest" description="Disordered" evidence="6">
    <location>
        <begin position="1097"/>
        <end position="1136"/>
    </location>
</feature>
<accession>A0AAD8WSE1</accession>
<dbReference type="PROSITE" id="PS50158">
    <property type="entry name" value="ZF_CCHC"/>
    <property type="match status" value="1"/>
</dbReference>
<evidence type="ECO:0000256" key="3">
    <source>
        <dbReference type="ARBA" id="ARBA00022946"/>
    </source>
</evidence>
<dbReference type="Gene3D" id="4.10.60.10">
    <property type="entry name" value="Zinc finger, CCHC-type"/>
    <property type="match status" value="1"/>
</dbReference>
<feature type="region of interest" description="Disordered" evidence="6">
    <location>
        <begin position="1"/>
        <end position="22"/>
    </location>
</feature>
<dbReference type="AlphaFoldDB" id="A0AAD8WSE1"/>
<evidence type="ECO:0000313" key="9">
    <source>
        <dbReference type="EMBL" id="KAK1670210.1"/>
    </source>
</evidence>
<dbReference type="InterPro" id="IPR036875">
    <property type="entry name" value="Znf_CCHC_sf"/>
</dbReference>
<dbReference type="PROSITE" id="PS51375">
    <property type="entry name" value="PPR"/>
    <property type="match status" value="1"/>
</dbReference>
<dbReference type="PANTHER" id="PTHR42648">
    <property type="entry name" value="TRANSPOSASE, PUTATIVE-RELATED"/>
    <property type="match status" value="1"/>
</dbReference>
<feature type="repeat" description="PPR" evidence="5">
    <location>
        <begin position="121"/>
        <end position="155"/>
    </location>
</feature>
<dbReference type="SMART" id="SM00343">
    <property type="entry name" value="ZnF_C2HC"/>
    <property type="match status" value="1"/>
</dbReference>
<proteinExistence type="predicted"/>
<feature type="region of interest" description="Disordered" evidence="6">
    <location>
        <begin position="253"/>
        <end position="279"/>
    </location>
</feature>
<evidence type="ECO:0000313" key="10">
    <source>
        <dbReference type="Proteomes" id="UP001231189"/>
    </source>
</evidence>
<dbReference type="InterPro" id="IPR012337">
    <property type="entry name" value="RNaseH-like_sf"/>
</dbReference>
<dbReference type="SUPFAM" id="SSF53098">
    <property type="entry name" value="Ribonuclease H-like"/>
    <property type="match status" value="1"/>
</dbReference>
<evidence type="ECO:0000256" key="1">
    <source>
        <dbReference type="ARBA" id="ARBA00022670"/>
    </source>
</evidence>
<dbReference type="InterPro" id="IPR036397">
    <property type="entry name" value="RNaseH_sf"/>
</dbReference>
<dbReference type="Pfam" id="PF13976">
    <property type="entry name" value="gag_pre-integrs"/>
    <property type="match status" value="1"/>
</dbReference>
<keyword evidence="10" id="KW-1185">Reference proteome</keyword>
<reference evidence="9" key="1">
    <citation type="submission" date="2023-07" db="EMBL/GenBank/DDBJ databases">
        <title>A chromosome-level genome assembly of Lolium multiflorum.</title>
        <authorList>
            <person name="Chen Y."/>
            <person name="Copetti D."/>
            <person name="Kolliker R."/>
            <person name="Studer B."/>
        </authorList>
    </citation>
    <scope>NUCLEOTIDE SEQUENCE</scope>
    <source>
        <strain evidence="9">02402/16</strain>
        <tissue evidence="9">Leaf</tissue>
    </source>
</reference>
<sequence length="1136" mass="126048">MPVVSSAKLSRTSSSQTSSVATPSSAISATPAACSTGCRTGTPLLVLRHRHNSLYVEALAMFLQLNRAGWQPDAFCLHKYLELAWLFGSDMARKAARHPTQQADSRSHHQIRNFIGSIGRDMVVWDDMVFGLAQNEQGDEAVKLFNQLPISGSTPNEFTFVALVTMESLFHGQQFHAQVIRAVQLYEAMSHPWRCDKEHQDSVSEALGQQQLDLDMRHQHCSRSGNVKWYQSPRCSIRLTTVARCLIRRGIMPGSQDGDDKDKDKGELPAASASKSLARLSLNDGKDERIVERVYHGGGGSQPPMLTKTNYQEWSLVMKVQMEAEGHWDVVNDLNGTNRDDRRALAYILKGVPPELTRVLAIKDTAHDAWEALKTMRVGSERVREVKAGTLRSEYDNLRYRSGEGIESYVLRFSTIMTDLEVLGDPIDERKAVLKVLRTVPKPYKEMAQAIESLLDLKKMTLEELTGRLVVCEDREADEEKSAAGGRLLLTEEEWAARSKLGDRGAGSSSGGDRKQKGDHKPKQHAGDRGPGKPGGGDGAPRRKGECRYCGIRGHWAKECRKRERDRREKGSEAHIAQAEEAHVAQAAPQMLLAASVVSAPDVVTERALVANGEPRSCPERALGAHGGASAGTQFVYLNEERVIPTPSDGKRWFFDSGASNHMTGRLEMLTDVDSSVHGVVKFGDGSLVEIHGRGAVLFVDGNGEHRALSSVYYIPKLRTNIVSLGQLDEVGCQSIIGRGELRLFDQQNKLLARVQRASNRLYPVEFKLAAPVCLLTAAGEDLAWRWHARFGHLHFRALHELGAKGMARGMPVVDHLDHFCNGCALGKMHRTPFPRATAYRAERVLDLVHGDLCGPITPTSPGGSKYFLLIVDDFSRYMWLEVLHSKDEAFRFFKKIKALAETDRGVKLRAFRTDRGGEFNSLEFTTFCEEAGIRRNTTAPYSPQQNGVVERRNQTVVEMARSLMKSMSVPATFWAEAVKTAVHILNRSPTRSLKGMTPYEAWRGKKPRVEYFRTFGCTTHFKLVGPGITKLSDRARAGVFVGYEEGSKAYRVFDPVGNRVHITRDVVFEEEKKWSWDKPAVATHGLDRFTVVFSDETEPGATSSQSSEKVQDPVMDSSPPLTPAPAQSPGPSSRV</sequence>
<evidence type="ECO:0000259" key="7">
    <source>
        <dbReference type="PROSITE" id="PS50158"/>
    </source>
</evidence>
<dbReference type="InterPro" id="IPR001878">
    <property type="entry name" value="Znf_CCHC"/>
</dbReference>
<keyword evidence="1" id="KW-0378">Hydrolase</keyword>
<dbReference type="PANTHER" id="PTHR42648:SF25">
    <property type="entry name" value="RNA-DIRECTED DNA POLYMERASE"/>
    <property type="match status" value="1"/>
</dbReference>
<feature type="domain" description="CCHC-type" evidence="7">
    <location>
        <begin position="547"/>
        <end position="562"/>
    </location>
</feature>
<dbReference type="InterPro" id="IPR057670">
    <property type="entry name" value="SH3_retrovirus"/>
</dbReference>
<dbReference type="Pfam" id="PF22936">
    <property type="entry name" value="Pol_BBD"/>
    <property type="match status" value="1"/>
</dbReference>
<dbReference type="InterPro" id="IPR054722">
    <property type="entry name" value="PolX-like_BBD"/>
</dbReference>
<dbReference type="GO" id="GO:0015074">
    <property type="term" value="P:DNA integration"/>
    <property type="evidence" value="ECO:0007669"/>
    <property type="project" value="InterPro"/>
</dbReference>
<dbReference type="GO" id="GO:0008270">
    <property type="term" value="F:zinc ion binding"/>
    <property type="evidence" value="ECO:0007669"/>
    <property type="project" value="UniProtKB-KW"/>
</dbReference>
<feature type="compositionally biased region" description="Low complexity" evidence="6">
    <location>
        <begin position="268"/>
        <end position="279"/>
    </location>
</feature>
<evidence type="ECO:0000256" key="6">
    <source>
        <dbReference type="SAM" id="MobiDB-lite"/>
    </source>
</evidence>
<evidence type="ECO:0000256" key="5">
    <source>
        <dbReference type="PROSITE-ProRule" id="PRU00708"/>
    </source>
</evidence>
<dbReference type="PROSITE" id="PS50994">
    <property type="entry name" value="INTEGRASE"/>
    <property type="match status" value="1"/>
</dbReference>
<dbReference type="GO" id="GO:0006508">
    <property type="term" value="P:proteolysis"/>
    <property type="evidence" value="ECO:0007669"/>
    <property type="project" value="UniProtKB-KW"/>
</dbReference>
<dbReference type="Pfam" id="PF14223">
    <property type="entry name" value="Retrotran_gag_2"/>
    <property type="match status" value="1"/>
</dbReference>
<dbReference type="Gene3D" id="1.25.40.10">
    <property type="entry name" value="Tetratricopeptide repeat domain"/>
    <property type="match status" value="1"/>
</dbReference>
<dbReference type="Pfam" id="PF00665">
    <property type="entry name" value="rve"/>
    <property type="match status" value="1"/>
</dbReference>
<dbReference type="Gene3D" id="3.30.420.10">
    <property type="entry name" value="Ribonuclease H-like superfamily/Ribonuclease H"/>
    <property type="match status" value="1"/>
</dbReference>
<dbReference type="SUPFAM" id="SSF57756">
    <property type="entry name" value="Retrovirus zinc finger-like domains"/>
    <property type="match status" value="1"/>
</dbReference>
<dbReference type="Pfam" id="PF25597">
    <property type="entry name" value="SH3_retrovirus"/>
    <property type="match status" value="1"/>
</dbReference>
<keyword evidence="4" id="KW-0863">Zinc-finger</keyword>
<gene>
    <name evidence="9" type="ORF">QYE76_058369</name>
</gene>
<keyword evidence="1" id="KW-0645">Protease</keyword>
<dbReference type="GO" id="GO:0008233">
    <property type="term" value="F:peptidase activity"/>
    <property type="evidence" value="ECO:0007669"/>
    <property type="project" value="UniProtKB-KW"/>
</dbReference>
<comment type="caution">
    <text evidence="9">The sequence shown here is derived from an EMBL/GenBank/DDBJ whole genome shotgun (WGS) entry which is preliminary data.</text>
</comment>
<dbReference type="InterPro" id="IPR001584">
    <property type="entry name" value="Integrase_cat-core"/>
</dbReference>
<dbReference type="InterPro" id="IPR011990">
    <property type="entry name" value="TPR-like_helical_dom_sf"/>
</dbReference>
<feature type="compositionally biased region" description="Basic and acidic residues" evidence="6">
    <location>
        <begin position="512"/>
        <end position="531"/>
    </location>
</feature>
<keyword evidence="3" id="KW-0809">Transit peptide</keyword>
<name>A0AAD8WSE1_LOLMU</name>
<protein>
    <recommendedName>
        <fullName evidence="11">Gag-pol polyprotein</fullName>
    </recommendedName>
</protein>
<keyword evidence="2" id="KW-0677">Repeat</keyword>
<feature type="region of interest" description="Disordered" evidence="6">
    <location>
        <begin position="499"/>
        <end position="544"/>
    </location>
</feature>
<dbReference type="InterPro" id="IPR025724">
    <property type="entry name" value="GAG-pre-integrase_dom"/>
</dbReference>
<feature type="compositionally biased region" description="Basic and acidic residues" evidence="6">
    <location>
        <begin position="258"/>
        <end position="267"/>
    </location>
</feature>
<evidence type="ECO:0000259" key="8">
    <source>
        <dbReference type="PROSITE" id="PS50994"/>
    </source>
</evidence>
<dbReference type="InterPro" id="IPR039537">
    <property type="entry name" value="Retrotran_Ty1/copia-like"/>
</dbReference>